<dbReference type="OrthoDB" id="5097462at2759"/>
<keyword evidence="2" id="KW-1185">Reference proteome</keyword>
<dbReference type="EMBL" id="JAGMUV010000004">
    <property type="protein sequence ID" value="KAH7161500.1"/>
    <property type="molecule type" value="Genomic_DNA"/>
</dbReference>
<proteinExistence type="predicted"/>
<organism evidence="1 2">
    <name type="scientific">Dactylonectria macrodidyma</name>
    <dbReference type="NCBI Taxonomy" id="307937"/>
    <lineage>
        <taxon>Eukaryota</taxon>
        <taxon>Fungi</taxon>
        <taxon>Dikarya</taxon>
        <taxon>Ascomycota</taxon>
        <taxon>Pezizomycotina</taxon>
        <taxon>Sordariomycetes</taxon>
        <taxon>Hypocreomycetidae</taxon>
        <taxon>Hypocreales</taxon>
        <taxon>Nectriaceae</taxon>
        <taxon>Dactylonectria</taxon>
    </lineage>
</organism>
<evidence type="ECO:0000313" key="2">
    <source>
        <dbReference type="Proteomes" id="UP000738349"/>
    </source>
</evidence>
<comment type="caution">
    <text evidence="1">The sequence shown here is derived from an EMBL/GenBank/DDBJ whole genome shotgun (WGS) entry which is preliminary data.</text>
</comment>
<name>A0A9P9JJU9_9HYPO</name>
<dbReference type="Proteomes" id="UP000738349">
    <property type="component" value="Unassembled WGS sequence"/>
</dbReference>
<dbReference type="AlphaFoldDB" id="A0A9P9JJU9"/>
<protein>
    <submittedName>
        <fullName evidence="1">Uncharacterized protein</fullName>
    </submittedName>
</protein>
<evidence type="ECO:0000313" key="1">
    <source>
        <dbReference type="EMBL" id="KAH7161500.1"/>
    </source>
</evidence>
<accession>A0A9P9JJU9</accession>
<gene>
    <name evidence="1" type="ORF">EDB81DRAFT_879824</name>
</gene>
<reference evidence="1" key="1">
    <citation type="journal article" date="2021" name="Nat. Commun.">
        <title>Genetic determinants of endophytism in the Arabidopsis root mycobiome.</title>
        <authorList>
            <person name="Mesny F."/>
            <person name="Miyauchi S."/>
            <person name="Thiergart T."/>
            <person name="Pickel B."/>
            <person name="Atanasova L."/>
            <person name="Karlsson M."/>
            <person name="Huettel B."/>
            <person name="Barry K.W."/>
            <person name="Haridas S."/>
            <person name="Chen C."/>
            <person name="Bauer D."/>
            <person name="Andreopoulos W."/>
            <person name="Pangilinan J."/>
            <person name="LaButti K."/>
            <person name="Riley R."/>
            <person name="Lipzen A."/>
            <person name="Clum A."/>
            <person name="Drula E."/>
            <person name="Henrissat B."/>
            <person name="Kohler A."/>
            <person name="Grigoriev I.V."/>
            <person name="Martin F.M."/>
            <person name="Hacquard S."/>
        </authorList>
    </citation>
    <scope>NUCLEOTIDE SEQUENCE</scope>
    <source>
        <strain evidence="1">MPI-CAGE-AT-0147</strain>
    </source>
</reference>
<sequence length="347" mass="39302">MKAFSVTSKKYRFMLSEYIFTNVRFEGTQTSMSSELGAFLSSDRNIRAIDTMRNKADTAKFIIKPDDQAQEDNQLVQRILDSIQATGKLRVLVLDLHELTPVTTENAHSQEAQFGQGFQNLPELKLEDLKLFGPKTLPPIIISKCDMSLLEGFHADRKFIEDILLSNRTEAIRVMIRSLQGLKKLFFAAGPDVRSHPVLSQVRQGLHIAMSTFPQIRWLGFIGEPTPEPFLYPGFYGCIDNMNALLKQLPNLERLAFPVLSTNIVNIPETPDEPPTGKQKAEFYKNLIDHLVKDVPTLLQVDILDEAPIVWRGTRSVDGNDMVVKRLELPDEKRRSAYPFGTQKGDE</sequence>